<keyword evidence="3" id="KW-1185">Reference proteome</keyword>
<proteinExistence type="predicted"/>
<comment type="caution">
    <text evidence="2">The sequence shown here is derived from an EMBL/GenBank/DDBJ whole genome shotgun (WGS) entry which is preliminary data.</text>
</comment>
<feature type="region of interest" description="Disordered" evidence="1">
    <location>
        <begin position="33"/>
        <end position="57"/>
    </location>
</feature>
<dbReference type="AlphaFoldDB" id="A0A9K3D3R8"/>
<reference evidence="2 3" key="1">
    <citation type="journal article" date="2018" name="PLoS ONE">
        <title>The draft genome of Kipferlia bialata reveals reductive genome evolution in fornicate parasites.</title>
        <authorList>
            <person name="Tanifuji G."/>
            <person name="Takabayashi S."/>
            <person name="Kume K."/>
            <person name="Takagi M."/>
            <person name="Nakayama T."/>
            <person name="Kamikawa R."/>
            <person name="Inagaki Y."/>
            <person name="Hashimoto T."/>
        </authorList>
    </citation>
    <scope>NUCLEOTIDE SEQUENCE [LARGE SCALE GENOMIC DNA]</scope>
    <source>
        <strain evidence="2">NY0173</strain>
    </source>
</reference>
<dbReference type="EMBL" id="BDIP01003256">
    <property type="protein sequence ID" value="GIQ87472.1"/>
    <property type="molecule type" value="Genomic_DNA"/>
</dbReference>
<evidence type="ECO:0000313" key="2">
    <source>
        <dbReference type="EMBL" id="GIQ87472.1"/>
    </source>
</evidence>
<sequence>MALSPVSTADLLFLKEKYDDSLLKMIRHVKDNPESVTGDRGVKVTDFQRPGPVPGPV</sequence>
<accession>A0A9K3D3R8</accession>
<protein>
    <submittedName>
        <fullName evidence="2">Uncharacterized protein</fullName>
    </submittedName>
</protein>
<dbReference type="Proteomes" id="UP000265618">
    <property type="component" value="Unassembled WGS sequence"/>
</dbReference>
<feature type="non-terminal residue" evidence="2">
    <location>
        <position position="1"/>
    </location>
</feature>
<evidence type="ECO:0000313" key="3">
    <source>
        <dbReference type="Proteomes" id="UP000265618"/>
    </source>
</evidence>
<name>A0A9K3D3R8_9EUKA</name>
<gene>
    <name evidence="2" type="ORF">KIPB_009517</name>
</gene>
<evidence type="ECO:0000256" key="1">
    <source>
        <dbReference type="SAM" id="MobiDB-lite"/>
    </source>
</evidence>
<organism evidence="2 3">
    <name type="scientific">Kipferlia bialata</name>
    <dbReference type="NCBI Taxonomy" id="797122"/>
    <lineage>
        <taxon>Eukaryota</taxon>
        <taxon>Metamonada</taxon>
        <taxon>Carpediemonas-like organisms</taxon>
        <taxon>Kipferlia</taxon>
    </lineage>
</organism>